<comment type="caution">
    <text evidence="2">The sequence shown here is derived from an EMBL/GenBank/DDBJ whole genome shotgun (WGS) entry which is preliminary data.</text>
</comment>
<proteinExistence type="predicted"/>
<evidence type="ECO:0000256" key="1">
    <source>
        <dbReference type="SAM" id="SignalP"/>
    </source>
</evidence>
<dbReference type="Proteomes" id="UP000527355">
    <property type="component" value="Unassembled WGS sequence"/>
</dbReference>
<organism evidence="2 3">
    <name type="scientific">Myotis myotis</name>
    <name type="common">Greater mouse-eared bat</name>
    <name type="synonym">Vespertilio myotis</name>
    <dbReference type="NCBI Taxonomy" id="51298"/>
    <lineage>
        <taxon>Eukaryota</taxon>
        <taxon>Metazoa</taxon>
        <taxon>Chordata</taxon>
        <taxon>Craniata</taxon>
        <taxon>Vertebrata</taxon>
        <taxon>Euteleostomi</taxon>
        <taxon>Mammalia</taxon>
        <taxon>Eutheria</taxon>
        <taxon>Laurasiatheria</taxon>
        <taxon>Chiroptera</taxon>
        <taxon>Yangochiroptera</taxon>
        <taxon>Vespertilionidae</taxon>
        <taxon>Myotis</taxon>
    </lineage>
</organism>
<evidence type="ECO:0000313" key="2">
    <source>
        <dbReference type="EMBL" id="KAF6330248.1"/>
    </source>
</evidence>
<feature type="chain" id="PRO_5029656204" description="Secreted protein" evidence="1">
    <location>
        <begin position="19"/>
        <end position="145"/>
    </location>
</feature>
<name>A0A7J7VYZ7_MYOMY</name>
<accession>A0A7J7VYZ7</accession>
<protein>
    <recommendedName>
        <fullName evidence="4">Secreted protein</fullName>
    </recommendedName>
</protein>
<feature type="signal peptide" evidence="1">
    <location>
        <begin position="1"/>
        <end position="18"/>
    </location>
</feature>
<evidence type="ECO:0008006" key="4">
    <source>
        <dbReference type="Google" id="ProtNLM"/>
    </source>
</evidence>
<reference evidence="2 3" key="1">
    <citation type="journal article" date="2020" name="Nature">
        <title>Six reference-quality genomes reveal evolution of bat adaptations.</title>
        <authorList>
            <person name="Jebb D."/>
            <person name="Huang Z."/>
            <person name="Pippel M."/>
            <person name="Hughes G.M."/>
            <person name="Lavrichenko K."/>
            <person name="Devanna P."/>
            <person name="Winkler S."/>
            <person name="Jermiin L.S."/>
            <person name="Skirmuntt E.C."/>
            <person name="Katzourakis A."/>
            <person name="Burkitt-Gray L."/>
            <person name="Ray D.A."/>
            <person name="Sullivan K.A.M."/>
            <person name="Roscito J.G."/>
            <person name="Kirilenko B.M."/>
            <person name="Davalos L.M."/>
            <person name="Corthals A.P."/>
            <person name="Power M.L."/>
            <person name="Jones G."/>
            <person name="Ransome R.D."/>
            <person name="Dechmann D.K.N."/>
            <person name="Locatelli A.G."/>
            <person name="Puechmaille S.J."/>
            <person name="Fedrigo O."/>
            <person name="Jarvis E.D."/>
            <person name="Hiller M."/>
            <person name="Vernes S.C."/>
            <person name="Myers E.W."/>
            <person name="Teeling E.C."/>
        </authorList>
    </citation>
    <scope>NUCLEOTIDE SEQUENCE [LARGE SCALE GENOMIC DNA]</scope>
    <source>
        <strain evidence="2">MMyoMyo1</strain>
        <tissue evidence="2">Flight muscle</tissue>
    </source>
</reference>
<dbReference type="EMBL" id="JABWUV010000009">
    <property type="protein sequence ID" value="KAF6330248.1"/>
    <property type="molecule type" value="Genomic_DNA"/>
</dbReference>
<keyword evidence="1" id="KW-0732">Signal</keyword>
<keyword evidence="3" id="KW-1185">Reference proteome</keyword>
<dbReference type="AlphaFoldDB" id="A0A7J7VYZ7"/>
<evidence type="ECO:0000313" key="3">
    <source>
        <dbReference type="Proteomes" id="UP000527355"/>
    </source>
</evidence>
<sequence>MTYLICLVFVCCLSPLWGCECSEDRNYICIAHHCITSGWLTLSTQQMFMKRTDKLLGVRRSSTINRSFSRWSPPPARPPSLLARVGLHFFHDGCLSFSTDRQVLWPNQFNKTHVGAYRSKETPSCHPGSDLLGQAYSERDVGKGW</sequence>
<gene>
    <name evidence="2" type="ORF">mMyoMyo1_012249</name>
</gene>